<evidence type="ECO:0000313" key="5">
    <source>
        <dbReference type="Proteomes" id="UP000054804"/>
    </source>
</evidence>
<feature type="compositionally biased region" description="Low complexity" evidence="1">
    <location>
        <begin position="578"/>
        <end position="608"/>
    </location>
</feature>
<feature type="transmembrane region" description="Helical" evidence="2">
    <location>
        <begin position="239"/>
        <end position="259"/>
    </location>
</feature>
<dbReference type="RefSeq" id="WP_058845736.1">
    <property type="nucleotide sequence ID" value="NZ_LOCL01000023.1"/>
</dbReference>
<feature type="chain" id="PRO_5006937260" description="Conjugal transfer protein TrbL" evidence="3">
    <location>
        <begin position="29"/>
        <end position="629"/>
    </location>
</feature>
<dbReference type="STRING" id="1765722.AT728_40165"/>
<feature type="transmembrane region" description="Helical" evidence="2">
    <location>
        <begin position="319"/>
        <end position="340"/>
    </location>
</feature>
<accession>A0A0W7XAZ5</accession>
<feature type="transmembrane region" description="Helical" evidence="2">
    <location>
        <begin position="377"/>
        <end position="397"/>
    </location>
</feature>
<reference evidence="4 5" key="1">
    <citation type="submission" date="2015-12" db="EMBL/GenBank/DDBJ databases">
        <title>Draft genome sequence of Streptomyces silvensis ATCC 53525, a producer of novel hormone antagonists.</title>
        <authorList>
            <person name="Johnston C.W."/>
            <person name="Li Y."/>
            <person name="Magarvey N.A."/>
        </authorList>
    </citation>
    <scope>NUCLEOTIDE SEQUENCE [LARGE SCALE GENOMIC DNA]</scope>
    <source>
        <strain evidence="4 5">ATCC 53525</strain>
    </source>
</reference>
<evidence type="ECO:0000313" key="4">
    <source>
        <dbReference type="EMBL" id="KUF20142.1"/>
    </source>
</evidence>
<comment type="caution">
    <text evidence="4">The sequence shown here is derived from an EMBL/GenBank/DDBJ whole genome shotgun (WGS) entry which is preliminary data.</text>
</comment>
<feature type="signal peptide" evidence="3">
    <location>
        <begin position="1"/>
        <end position="28"/>
    </location>
</feature>
<keyword evidence="2" id="KW-0812">Transmembrane</keyword>
<keyword evidence="3" id="KW-0732">Signal</keyword>
<proteinExistence type="predicted"/>
<organism evidence="4 5">
    <name type="scientific">Streptomyces silvensis</name>
    <dbReference type="NCBI Taxonomy" id="1765722"/>
    <lineage>
        <taxon>Bacteria</taxon>
        <taxon>Bacillati</taxon>
        <taxon>Actinomycetota</taxon>
        <taxon>Actinomycetes</taxon>
        <taxon>Kitasatosporales</taxon>
        <taxon>Streptomycetaceae</taxon>
        <taxon>Streptomyces</taxon>
    </lineage>
</organism>
<feature type="transmembrane region" description="Helical" evidence="2">
    <location>
        <begin position="290"/>
        <end position="312"/>
    </location>
</feature>
<dbReference type="AlphaFoldDB" id="A0A0W7XAZ5"/>
<feature type="region of interest" description="Disordered" evidence="1">
    <location>
        <begin position="475"/>
        <end position="507"/>
    </location>
</feature>
<feature type="compositionally biased region" description="Low complexity" evidence="1">
    <location>
        <begin position="485"/>
        <end position="499"/>
    </location>
</feature>
<gene>
    <name evidence="4" type="ORF">AT728_40165</name>
</gene>
<evidence type="ECO:0000256" key="3">
    <source>
        <dbReference type="SAM" id="SignalP"/>
    </source>
</evidence>
<dbReference type="EMBL" id="LOCL01000023">
    <property type="protein sequence ID" value="KUF20142.1"/>
    <property type="molecule type" value="Genomic_DNA"/>
</dbReference>
<feature type="transmembrane region" description="Helical" evidence="2">
    <location>
        <begin position="207"/>
        <end position="227"/>
    </location>
</feature>
<evidence type="ECO:0008006" key="6">
    <source>
        <dbReference type="Google" id="ProtNLM"/>
    </source>
</evidence>
<name>A0A0W7XAZ5_9ACTN</name>
<feature type="transmembrane region" description="Helical" evidence="2">
    <location>
        <begin position="409"/>
        <end position="431"/>
    </location>
</feature>
<keyword evidence="2" id="KW-0472">Membrane</keyword>
<feature type="region of interest" description="Disordered" evidence="1">
    <location>
        <begin position="569"/>
        <end position="629"/>
    </location>
</feature>
<dbReference type="Proteomes" id="UP000054804">
    <property type="component" value="Unassembled WGS sequence"/>
</dbReference>
<sequence length="629" mass="64380">MPRPLVRMAALLGALLIVMSSTASIAVAAPKPPDPYPQELLDRDTIIGVDKRTGEYCDTQDPDLEKRETCRVARDCEEMPAGSLCAGEGSHDPKESRRYELNALKRWQKKEANAANFEKLNAFMEKCVKTQKKPFQECLRQGEGEYPPPAKGPLKWVAGKISEMASDALRELAAQLGAAVVWLLKQFVRAYNLLADIQLAKTGIGPVLGITTALSAVLAAFLLLIQFGKVAVSQQGGPLATALSGLAKWGVVLGFYLVATQTALDWSHTLSEALMDASFKGGGEGMQERIGTIFAALTGGGGAAAAGAGAVVGSGAAPAAVGFVIVISIVCVLAIVALWIELLVRQAAIMALMVAMPLILAGQMADATRDWLSKARTALIALVLMDPTISLVFSIGFSLMAEGEGVQNIIVGLVMFTTAGVSWPVLARYLIINGGGSGSSAMSGMVSSLGNSMSSLFGGNQASLAGAGTVGGGSGYTRTLERENSSTADGDSSAASSSGSPGGGFWSKAMMGRGGSSFMSKSMGAAGMGLQLAAVGKDMAESAFQNTAAHAGLDNGNAGGRHSVIAPRGARESVPEQATAADPAPDSSPAPAASGTGESAPGSQETQPPSTPAPTPQPAGPEGSPDVPQ</sequence>
<evidence type="ECO:0000256" key="2">
    <source>
        <dbReference type="SAM" id="Phobius"/>
    </source>
</evidence>
<protein>
    <recommendedName>
        <fullName evidence="6">Conjugal transfer protein TrbL</fullName>
    </recommendedName>
</protein>
<feature type="compositionally biased region" description="Pro residues" evidence="1">
    <location>
        <begin position="609"/>
        <end position="619"/>
    </location>
</feature>
<keyword evidence="5" id="KW-1185">Reference proteome</keyword>
<evidence type="ECO:0000256" key="1">
    <source>
        <dbReference type="SAM" id="MobiDB-lite"/>
    </source>
</evidence>
<feature type="transmembrane region" description="Helical" evidence="2">
    <location>
        <begin position="346"/>
        <end position="365"/>
    </location>
</feature>
<keyword evidence="2" id="KW-1133">Transmembrane helix</keyword>